<protein>
    <submittedName>
        <fullName evidence="1">Uncharacterized protein</fullName>
    </submittedName>
</protein>
<dbReference type="OrthoDB" id="7841151at2"/>
<reference evidence="1 2" key="1">
    <citation type="submission" date="2016-10" db="EMBL/GenBank/DDBJ databases">
        <authorList>
            <person name="de Groot N.N."/>
        </authorList>
    </citation>
    <scope>NUCLEOTIDE SEQUENCE [LARGE SCALE GENOMIC DNA]</scope>
    <source>
        <strain evidence="1 2">CGMCC 1.9157</strain>
    </source>
</reference>
<dbReference type="STRING" id="655353.SAMN04488056_106127"/>
<gene>
    <name evidence="1" type="ORF">SAMN04488056_106127</name>
</gene>
<proteinExistence type="predicted"/>
<organism evidence="1 2">
    <name type="scientific">Cohaesibacter marisflavi</name>
    <dbReference type="NCBI Taxonomy" id="655353"/>
    <lineage>
        <taxon>Bacteria</taxon>
        <taxon>Pseudomonadati</taxon>
        <taxon>Pseudomonadota</taxon>
        <taxon>Alphaproteobacteria</taxon>
        <taxon>Hyphomicrobiales</taxon>
        <taxon>Cohaesibacteraceae</taxon>
    </lineage>
</organism>
<dbReference type="Proteomes" id="UP000199236">
    <property type="component" value="Unassembled WGS sequence"/>
</dbReference>
<sequence>MIIRSILQMLLVQAIKAADTLAGHERVFDALIGNIIKDKAHHCAPIVIVNSEDTQLTVSPSVFKGRSEQTFLISMAVLYADEKAANDPSRQKWKLPYSDPGAVIYLSRLERGILFALQPESSEAAELFHDGVDLVTGKSMVGGGRKDGVRFAAREIYLTARMLAEPAPHKPATGWVDRALSYLENVPETARHAALLRADIAGDPAALPQLAELAERNMSSGEAQLLGLGDLVPDEGGFVWLPVAGLDPSDKVLD</sequence>
<evidence type="ECO:0000313" key="1">
    <source>
        <dbReference type="EMBL" id="SFO45334.1"/>
    </source>
</evidence>
<dbReference type="AlphaFoldDB" id="A0A1I5HAL9"/>
<name>A0A1I5HAL9_9HYPH</name>
<dbReference type="RefSeq" id="WP_090072944.1">
    <property type="nucleotide sequence ID" value="NZ_FOVR01000006.1"/>
</dbReference>
<accession>A0A1I5HAL9</accession>
<keyword evidence="2" id="KW-1185">Reference proteome</keyword>
<dbReference type="EMBL" id="FOVR01000006">
    <property type="protein sequence ID" value="SFO45334.1"/>
    <property type="molecule type" value="Genomic_DNA"/>
</dbReference>
<evidence type="ECO:0000313" key="2">
    <source>
        <dbReference type="Proteomes" id="UP000199236"/>
    </source>
</evidence>